<dbReference type="STRING" id="1484693.RS694_00545"/>
<keyword evidence="3 6" id="KW-0812">Transmembrane</keyword>
<keyword evidence="9" id="KW-1185">Reference proteome</keyword>
<protein>
    <recommendedName>
        <fullName evidence="7">ABC transmembrane type-1 domain-containing protein</fullName>
    </recommendedName>
</protein>
<evidence type="ECO:0000256" key="6">
    <source>
        <dbReference type="RuleBase" id="RU363032"/>
    </source>
</evidence>
<organism evidence="8 9">
    <name type="scientific">Rhodoferax saidenbachensis</name>
    <dbReference type="NCBI Taxonomy" id="1484693"/>
    <lineage>
        <taxon>Bacteria</taxon>
        <taxon>Pseudomonadati</taxon>
        <taxon>Pseudomonadota</taxon>
        <taxon>Betaproteobacteria</taxon>
        <taxon>Burkholderiales</taxon>
        <taxon>Comamonadaceae</taxon>
        <taxon>Rhodoferax</taxon>
    </lineage>
</organism>
<dbReference type="KEGG" id="rsb:RS694_00545"/>
<dbReference type="PANTHER" id="PTHR30177:SF30">
    <property type="entry name" value="GLYCINE BETAINE UPTAKE SYSTEM PERMEASE PROTEIN YEHY"/>
    <property type="match status" value="1"/>
</dbReference>
<accession>A0A1P8K585</accession>
<gene>
    <name evidence="8" type="ORF">RS694_00545</name>
</gene>
<feature type="transmembrane region" description="Helical" evidence="6">
    <location>
        <begin position="229"/>
        <end position="249"/>
    </location>
</feature>
<reference evidence="8 9" key="1">
    <citation type="submission" date="2017-01" db="EMBL/GenBank/DDBJ databases">
        <authorList>
            <person name="Mah S.A."/>
            <person name="Swanson W.J."/>
            <person name="Moy G.W."/>
            <person name="Vacquier V.D."/>
        </authorList>
    </citation>
    <scope>NUCLEOTIDE SEQUENCE [LARGE SCALE GENOMIC DNA]</scope>
    <source>
        <strain evidence="8 9">DSM 22694</strain>
    </source>
</reference>
<dbReference type="GO" id="GO:0055085">
    <property type="term" value="P:transmembrane transport"/>
    <property type="evidence" value="ECO:0007669"/>
    <property type="project" value="InterPro"/>
</dbReference>
<evidence type="ECO:0000256" key="4">
    <source>
        <dbReference type="ARBA" id="ARBA00022989"/>
    </source>
</evidence>
<dbReference type="Proteomes" id="UP000186110">
    <property type="component" value="Chromosome"/>
</dbReference>
<dbReference type="PANTHER" id="PTHR30177">
    <property type="entry name" value="GLYCINE BETAINE/L-PROLINE TRANSPORT SYSTEM PERMEASE PROTEIN PROW"/>
    <property type="match status" value="1"/>
</dbReference>
<sequence length="392" mass="41903">MLRRPATLSLPALLLLGVAVLVWLPFLGEAPNRLLSGQGVTLATLGAHASAPWWLATGVATALLALACLWPQLGRLPLWSALSALATLFFCFLLLAGARAQELDVVTQGLGRTALGSGFWVVVLVMWLLAHEVLRQLQARLVHKVVWWALVLLGTVGLLASGLLDSLSTLKEYAARDEDFWRALAQHLRIIGYTVLLTVCTGLPLGVWVHRTPVWSQRIFPLLNMVQTIPSIALFGVLMALLAWLGALIPLLPAWGIHGVGMAPAVLALTLYSLLPLVRSVHAGLGHIPADIRESALAMGLSRAQLLWQIELPLALPVVLAGLKVMLVQTIGLTAVAALIGAGGLGSLMFEGLFSSALDLVLLAVVPIVVLAWLAQALFMALDLVVRQPVRN</sequence>
<dbReference type="PROSITE" id="PS50928">
    <property type="entry name" value="ABC_TM1"/>
    <property type="match status" value="1"/>
</dbReference>
<dbReference type="Gene3D" id="1.10.3720.10">
    <property type="entry name" value="MetI-like"/>
    <property type="match status" value="1"/>
</dbReference>
<dbReference type="GO" id="GO:0031460">
    <property type="term" value="P:glycine betaine transport"/>
    <property type="evidence" value="ECO:0007669"/>
    <property type="project" value="TreeGrafter"/>
</dbReference>
<evidence type="ECO:0000256" key="1">
    <source>
        <dbReference type="ARBA" id="ARBA00004651"/>
    </source>
</evidence>
<feature type="transmembrane region" description="Helical" evidence="6">
    <location>
        <begin position="255"/>
        <end position="275"/>
    </location>
</feature>
<keyword evidence="5 6" id="KW-0472">Membrane</keyword>
<keyword evidence="2 6" id="KW-0813">Transport</keyword>
<dbReference type="eggNOG" id="COG1174">
    <property type="taxonomic scope" value="Bacteria"/>
</dbReference>
<dbReference type="Pfam" id="PF00528">
    <property type="entry name" value="BPD_transp_1"/>
    <property type="match status" value="1"/>
</dbReference>
<dbReference type="AlphaFoldDB" id="A0A1P8K585"/>
<dbReference type="InterPro" id="IPR035906">
    <property type="entry name" value="MetI-like_sf"/>
</dbReference>
<feature type="transmembrane region" description="Helical" evidence="6">
    <location>
        <begin position="141"/>
        <end position="164"/>
    </location>
</feature>
<evidence type="ECO:0000256" key="3">
    <source>
        <dbReference type="ARBA" id="ARBA00022692"/>
    </source>
</evidence>
<dbReference type="InterPro" id="IPR051204">
    <property type="entry name" value="ABC_transp_perm/SBD"/>
</dbReference>
<feature type="transmembrane region" description="Helical" evidence="6">
    <location>
        <begin position="78"/>
        <end position="98"/>
    </location>
</feature>
<dbReference type="InterPro" id="IPR000515">
    <property type="entry name" value="MetI-like"/>
</dbReference>
<dbReference type="EMBL" id="CP019239">
    <property type="protein sequence ID" value="APW41180.1"/>
    <property type="molecule type" value="Genomic_DNA"/>
</dbReference>
<feature type="transmembrane region" description="Helical" evidence="6">
    <location>
        <begin position="52"/>
        <end position="71"/>
    </location>
</feature>
<evidence type="ECO:0000313" key="9">
    <source>
        <dbReference type="Proteomes" id="UP000186110"/>
    </source>
</evidence>
<dbReference type="CDD" id="cd06261">
    <property type="entry name" value="TM_PBP2"/>
    <property type="match status" value="1"/>
</dbReference>
<feature type="transmembrane region" description="Helical" evidence="6">
    <location>
        <begin position="190"/>
        <end position="209"/>
    </location>
</feature>
<dbReference type="RefSeq" id="WP_037246683.1">
    <property type="nucleotide sequence ID" value="NZ_CP019239.1"/>
</dbReference>
<dbReference type="GO" id="GO:0005886">
    <property type="term" value="C:plasma membrane"/>
    <property type="evidence" value="ECO:0007669"/>
    <property type="project" value="UniProtKB-SubCell"/>
</dbReference>
<evidence type="ECO:0000259" key="7">
    <source>
        <dbReference type="PROSITE" id="PS50928"/>
    </source>
</evidence>
<keyword evidence="4 6" id="KW-1133">Transmembrane helix</keyword>
<feature type="domain" description="ABC transmembrane type-1" evidence="7">
    <location>
        <begin position="184"/>
        <end position="379"/>
    </location>
</feature>
<evidence type="ECO:0000256" key="2">
    <source>
        <dbReference type="ARBA" id="ARBA00022448"/>
    </source>
</evidence>
<feature type="transmembrane region" description="Helical" evidence="6">
    <location>
        <begin position="360"/>
        <end position="386"/>
    </location>
</feature>
<evidence type="ECO:0000313" key="8">
    <source>
        <dbReference type="EMBL" id="APW41180.1"/>
    </source>
</evidence>
<comment type="subcellular location">
    <subcellularLocation>
        <location evidence="1 6">Cell membrane</location>
        <topology evidence="1 6">Multi-pass membrane protein</topology>
    </subcellularLocation>
</comment>
<comment type="similarity">
    <text evidence="6">Belongs to the binding-protein-dependent transport system permease family.</text>
</comment>
<name>A0A1P8K585_9BURK</name>
<evidence type="ECO:0000256" key="5">
    <source>
        <dbReference type="ARBA" id="ARBA00023136"/>
    </source>
</evidence>
<dbReference type="SUPFAM" id="SSF161098">
    <property type="entry name" value="MetI-like"/>
    <property type="match status" value="1"/>
</dbReference>
<proteinExistence type="inferred from homology"/>
<feature type="transmembrane region" description="Helical" evidence="6">
    <location>
        <begin position="110"/>
        <end position="129"/>
    </location>
</feature>